<gene>
    <name evidence="7" type="ORF">IPP58_09430</name>
</gene>
<dbReference type="GO" id="GO:0043171">
    <property type="term" value="P:peptide catabolic process"/>
    <property type="evidence" value="ECO:0007669"/>
    <property type="project" value="UniProtKB-UniRule"/>
</dbReference>
<evidence type="ECO:0000256" key="2">
    <source>
        <dbReference type="ARBA" id="ARBA00022438"/>
    </source>
</evidence>
<dbReference type="GO" id="GO:0070009">
    <property type="term" value="F:serine-type aminopeptidase activity"/>
    <property type="evidence" value="ECO:0007669"/>
    <property type="project" value="UniProtKB-UniRule"/>
</dbReference>
<dbReference type="InterPro" id="IPR019500">
    <property type="entry name" value="Pep_S46"/>
</dbReference>
<dbReference type="GO" id="GO:0008239">
    <property type="term" value="F:dipeptidyl-peptidase activity"/>
    <property type="evidence" value="ECO:0007669"/>
    <property type="project" value="UniProtKB-UniRule"/>
</dbReference>
<reference evidence="7" key="1">
    <citation type="submission" date="2020-10" db="EMBL/GenBank/DDBJ databases">
        <title>Connecting structure to function with the recovery of over 1000 high-quality activated sludge metagenome-assembled genomes encoding full-length rRNA genes using long-read sequencing.</title>
        <authorList>
            <person name="Singleton C.M."/>
            <person name="Petriglieri F."/>
            <person name="Kristensen J.M."/>
            <person name="Kirkegaard R.H."/>
            <person name="Michaelsen T.Y."/>
            <person name="Andersen M.H."/>
            <person name="Karst S.M."/>
            <person name="Dueholm M.S."/>
            <person name="Nielsen P.H."/>
            <person name="Albertsen M."/>
        </authorList>
    </citation>
    <scope>NUCLEOTIDE SEQUENCE</scope>
    <source>
        <strain evidence="7">Skiv_18-Q3-R9-52_MAXAC.067</strain>
    </source>
</reference>
<sequence>MRLSALVFLLALPALRADEGMWTFDNIPTKQIKAKYGVELDAAWLKQLQLATVRFPGGTGAFVSREGLVVTNHHVGRGAIAQVSTAKADLVKDGFTAAKPGDEIKVPGLELMLLVSSDDVTARVNGAVAPGTPDQEALKARRNALADLRKAEEARTGLTCEPVTLYQGGEYWLYRYRKFKDVRLVAAPEVQVASFGGDPDNYTYPRWNLDFALFRVYEDDKPYRPEAFLPFTQTPLRAGDLTFISGHPGTTYRGQTLAQMRYAKEIGIPFQLANLARQRGALEAYAKTSPEAARVSADAIYGISNGQKRLTGQLMGLSKPESLALVASREAELRAAVVRDAGLLTGSGGSWDKIAEAVARQKALLKEYTCVGTRGCTLFGHALTLVRIQEQQAKPSAQRLPEFSDGSLKATRERLLSPRPVQVGLDQARLAWVLREALEQLGVEHAYVKAVLGGRSPEAVAQAAYAGTKLQDPAFRKQLLEGGREALASHQDPLLVLARQLEPFQRSLHHQWEEQVQSVFAEHGGRIARARFQIHGKSQYPDATFTLRLSWGAVATYDTGSGTKAQPFTTFLGLFDRHEGWGGNAAAAEDGAFTLPERWLKAKPRLALETPFNFAYGCDTVGGNSGSPVVNLKGEFVGINFDSVLEGQGGYYVYDAATKRAVAADARAILETLRKVMDANHLANELLAK</sequence>
<comment type="similarity">
    <text evidence="1 6">Belongs to the peptidase S46 family.</text>
</comment>
<protein>
    <recommendedName>
        <fullName evidence="6">Dipeptidyl-peptidase</fullName>
        <ecNumber evidence="6">3.4.14.-</ecNumber>
    </recommendedName>
</protein>
<evidence type="ECO:0000256" key="5">
    <source>
        <dbReference type="ARBA" id="ARBA00022801"/>
    </source>
</evidence>
<keyword evidence="3 6" id="KW-0645">Protease</keyword>
<dbReference type="GO" id="GO:0006508">
    <property type="term" value="P:proteolysis"/>
    <property type="evidence" value="ECO:0007669"/>
    <property type="project" value="UniProtKB-KW"/>
</dbReference>
<keyword evidence="6" id="KW-0720">Serine protease</keyword>
<evidence type="ECO:0000256" key="3">
    <source>
        <dbReference type="ARBA" id="ARBA00022670"/>
    </source>
</evidence>
<accession>A0A9D7SGZ2</accession>
<evidence type="ECO:0000313" key="8">
    <source>
        <dbReference type="Proteomes" id="UP000886657"/>
    </source>
</evidence>
<dbReference type="InterPro" id="IPR043504">
    <property type="entry name" value="Peptidase_S1_PA_chymotrypsin"/>
</dbReference>
<evidence type="ECO:0000256" key="6">
    <source>
        <dbReference type="RuleBase" id="RU366067"/>
    </source>
</evidence>
<organism evidence="7 8">
    <name type="scientific">Candidatus Geothrix skivensis</name>
    <dbReference type="NCBI Taxonomy" id="2954439"/>
    <lineage>
        <taxon>Bacteria</taxon>
        <taxon>Pseudomonadati</taxon>
        <taxon>Acidobacteriota</taxon>
        <taxon>Holophagae</taxon>
        <taxon>Holophagales</taxon>
        <taxon>Holophagaceae</taxon>
        <taxon>Geothrix</taxon>
    </lineage>
</organism>
<dbReference type="Proteomes" id="UP000886657">
    <property type="component" value="Unassembled WGS sequence"/>
</dbReference>
<dbReference type="Gene3D" id="2.40.10.10">
    <property type="entry name" value="Trypsin-like serine proteases"/>
    <property type="match status" value="1"/>
</dbReference>
<keyword evidence="2 6" id="KW-0031">Aminopeptidase</keyword>
<comment type="caution">
    <text evidence="7">The sequence shown here is derived from an EMBL/GenBank/DDBJ whole genome shotgun (WGS) entry which is preliminary data.</text>
</comment>
<dbReference type="PANTHER" id="PTHR38469">
    <property type="entry name" value="PERIPLASMIC PEPTIDASE SUBFAMILY S1B"/>
    <property type="match status" value="1"/>
</dbReference>
<dbReference type="PANTHER" id="PTHR38469:SF1">
    <property type="entry name" value="PERIPLASMIC PEPTIDASE SUBFAMILY S1B"/>
    <property type="match status" value="1"/>
</dbReference>
<dbReference type="EMBL" id="JADKIO010000006">
    <property type="protein sequence ID" value="MBK9796703.1"/>
    <property type="molecule type" value="Genomic_DNA"/>
</dbReference>
<feature type="chain" id="PRO_5039754402" description="Dipeptidyl-peptidase" evidence="6">
    <location>
        <begin position="17"/>
        <end position="689"/>
    </location>
</feature>
<evidence type="ECO:0000313" key="7">
    <source>
        <dbReference type="EMBL" id="MBK9796703.1"/>
    </source>
</evidence>
<dbReference type="AlphaFoldDB" id="A0A9D7SGZ2"/>
<keyword evidence="4 6" id="KW-0732">Signal</keyword>
<evidence type="ECO:0000256" key="4">
    <source>
        <dbReference type="ARBA" id="ARBA00022729"/>
    </source>
</evidence>
<dbReference type="EC" id="3.4.14.-" evidence="6"/>
<keyword evidence="5 6" id="KW-0378">Hydrolase</keyword>
<dbReference type="InterPro" id="IPR009003">
    <property type="entry name" value="Peptidase_S1_PA"/>
</dbReference>
<comment type="function">
    <text evidence="6">Catalyzes the removal of dipeptides from the N-terminus of oligopeptides.</text>
</comment>
<dbReference type="Pfam" id="PF10459">
    <property type="entry name" value="Peptidase_S46"/>
    <property type="match status" value="1"/>
</dbReference>
<dbReference type="SUPFAM" id="SSF50494">
    <property type="entry name" value="Trypsin-like serine proteases"/>
    <property type="match status" value="1"/>
</dbReference>
<feature type="signal peptide" evidence="6">
    <location>
        <begin position="1"/>
        <end position="16"/>
    </location>
</feature>
<evidence type="ECO:0000256" key="1">
    <source>
        <dbReference type="ARBA" id="ARBA00010491"/>
    </source>
</evidence>
<proteinExistence type="inferred from homology"/>
<name>A0A9D7SGZ2_9BACT</name>